<comment type="similarity">
    <text evidence="2">Belongs to the MELT/VEPH family.</text>
</comment>
<evidence type="ECO:0000313" key="7">
    <source>
        <dbReference type="EMBL" id="KAK7869254.1"/>
    </source>
</evidence>
<dbReference type="CDD" id="cd01264">
    <property type="entry name" value="PH_MELT_VEPH1"/>
    <property type="match status" value="1"/>
</dbReference>
<dbReference type="PROSITE" id="PS50003">
    <property type="entry name" value="PH_DOMAIN"/>
    <property type="match status" value="1"/>
</dbReference>
<evidence type="ECO:0000256" key="1">
    <source>
        <dbReference type="ARBA" id="ARBA00004413"/>
    </source>
</evidence>
<dbReference type="GO" id="GO:0010314">
    <property type="term" value="F:phosphatidylinositol-5-phosphate binding"/>
    <property type="evidence" value="ECO:0007669"/>
    <property type="project" value="TreeGrafter"/>
</dbReference>
<protein>
    <recommendedName>
        <fullName evidence="6">PH domain-containing protein</fullName>
    </recommendedName>
</protein>
<dbReference type="PANTHER" id="PTHR21630">
    <property type="entry name" value="VEPH-A/MELTED"/>
    <property type="match status" value="1"/>
</dbReference>
<evidence type="ECO:0000256" key="5">
    <source>
        <dbReference type="SAM" id="MobiDB-lite"/>
    </source>
</evidence>
<dbReference type="InterPro" id="IPR011993">
    <property type="entry name" value="PH-like_dom_sf"/>
</dbReference>
<dbReference type="AlphaFoldDB" id="A0AAN9VQ24"/>
<sequence length="912" mass="99611">MHELFTQVLSKKDLSKAGDLFSVSDQAIVNDLTEVVNTICEITSLPDYVNNDNDQSVVEICITRVTSAIRETGSVEQHAEALVTLLESCLNHNLKPSARDEDPPHAKISSDIISCIFLNYSKKEVMKRALPVAVKFLHKGNKELSRNMSSYLSLAAIENADLLSKHIQLIIDSIIAGNYPLCRVLPQMYAVNMEPLHDHAMALVSLLPQCDTTEKLALLSLFALIARNSPQLLEPSLPQLCEYLTTSTTAAAAMQVFLDMANKRPQSLTDYVPKIKEAAECHPNTLCLAAQIISSVGKLSKDQAEEALNFVLEHLPKADRGSQSTLLREATILCSSYPVLFTERMLAEVRQCSHRENALGSSAQVNRTSGGVTIVKVGGSRPDLQVPQPTTTCAPTTWLNRQEVNRLVIGRARAEGGGRTTGRLQSSTAHRSMTRLNVGGSRAGSLGGLHKSMTRLSSSQQINLVPASGNRVPQASVPSQPQQPPVPQQRVSSGGVTVTTASPNKSSTGSGSALRDELTLSISTSFPIATVSTSSTYVQTTATGLTLSQSGSRLYTSGAAPARGLSSSGSLAAHTITSQTLPAPVVTARRANNTSVTLLNSTQGNAAAAQRISVFEPYPMRDTVQHFCEKHLDKIKSYMEKVFVRIPPPAKCTIEERRAKKLVKLHFACQGRGEHCLYSRTFFTMKTRNPRVWIHLMFLALQARSESALSSRDSSVSSLKNCWDILKCENKTFLTLVTSAFPCTKDQDALLSELHCSGFFDVFECSASQWGCFLCNHPERAVGFLQDGQPVIEGQLKEKKGRWRIFRRWRTRYFTLSGAHLSYKGSKDDKDVTPIEVNQIRSVKVSRGARNIPKAFEIFTGDQSLILKPKGGKNAEEWVQCLSIVVAHSHSREAPAKSNSLPARGASLRTAV</sequence>
<dbReference type="GO" id="GO:0005886">
    <property type="term" value="C:plasma membrane"/>
    <property type="evidence" value="ECO:0007669"/>
    <property type="project" value="UniProtKB-SubCell"/>
</dbReference>
<dbReference type="InterPro" id="IPR016024">
    <property type="entry name" value="ARM-type_fold"/>
</dbReference>
<evidence type="ECO:0000256" key="4">
    <source>
        <dbReference type="ARBA" id="ARBA00023136"/>
    </source>
</evidence>
<dbReference type="InterPro" id="IPR039888">
    <property type="entry name" value="Melted-like"/>
</dbReference>
<dbReference type="PANTHER" id="PTHR21630:SF10">
    <property type="entry name" value="VENTRICULAR ZONE-EXPRESSED PH DOMAIN-CONTAINING PROTEIN HOMOLOG 1"/>
    <property type="match status" value="1"/>
</dbReference>
<dbReference type="Pfam" id="PF00169">
    <property type="entry name" value="PH"/>
    <property type="match status" value="1"/>
</dbReference>
<name>A0AAN9VQ24_9ORTH</name>
<dbReference type="FunFam" id="2.30.29.30:FF:000138">
    <property type="entry name" value="Ventricular zone-expressed PH domain-containing protein-like 1"/>
    <property type="match status" value="1"/>
</dbReference>
<evidence type="ECO:0000313" key="8">
    <source>
        <dbReference type="Proteomes" id="UP001378592"/>
    </source>
</evidence>
<feature type="domain" description="PH" evidence="6">
    <location>
        <begin position="789"/>
        <end position="887"/>
    </location>
</feature>
<dbReference type="Proteomes" id="UP001378592">
    <property type="component" value="Unassembled WGS sequence"/>
</dbReference>
<gene>
    <name evidence="7" type="ORF">R5R35_000874</name>
</gene>
<feature type="compositionally biased region" description="Polar residues" evidence="5">
    <location>
        <begin position="494"/>
        <end position="511"/>
    </location>
</feature>
<feature type="region of interest" description="Disordered" evidence="5">
    <location>
        <begin position="893"/>
        <end position="912"/>
    </location>
</feature>
<dbReference type="GO" id="GO:0009966">
    <property type="term" value="P:regulation of signal transduction"/>
    <property type="evidence" value="ECO:0007669"/>
    <property type="project" value="TreeGrafter"/>
</dbReference>
<dbReference type="SUPFAM" id="SSF50729">
    <property type="entry name" value="PH domain-like"/>
    <property type="match status" value="1"/>
</dbReference>
<dbReference type="EMBL" id="JAZDUA010000077">
    <property type="protein sequence ID" value="KAK7869254.1"/>
    <property type="molecule type" value="Genomic_DNA"/>
</dbReference>
<feature type="region of interest" description="Disordered" evidence="5">
    <location>
        <begin position="437"/>
        <end position="513"/>
    </location>
</feature>
<proteinExistence type="inferred from homology"/>
<evidence type="ECO:0000256" key="2">
    <source>
        <dbReference type="ARBA" id="ARBA00010187"/>
    </source>
</evidence>
<comment type="subcellular location">
    <subcellularLocation>
        <location evidence="1">Cell membrane</location>
        <topology evidence="1">Peripheral membrane protein</topology>
        <orientation evidence="1">Cytoplasmic side</orientation>
    </subcellularLocation>
</comment>
<keyword evidence="3" id="KW-1003">Cell membrane</keyword>
<feature type="compositionally biased region" description="Polar residues" evidence="5">
    <location>
        <begin position="454"/>
        <end position="463"/>
    </location>
</feature>
<reference evidence="7 8" key="1">
    <citation type="submission" date="2024-03" db="EMBL/GenBank/DDBJ databases">
        <title>The genome assembly and annotation of the cricket Gryllus longicercus Weissman &amp; Gray.</title>
        <authorList>
            <person name="Szrajer S."/>
            <person name="Gray D."/>
            <person name="Ylla G."/>
        </authorList>
    </citation>
    <scope>NUCLEOTIDE SEQUENCE [LARGE SCALE GENOMIC DNA]</scope>
    <source>
        <strain evidence="7">DAG 2021-001</strain>
        <tissue evidence="7">Whole body minus gut</tissue>
    </source>
</reference>
<accession>A0AAN9VQ24</accession>
<dbReference type="SMART" id="SM00233">
    <property type="entry name" value="PH"/>
    <property type="match status" value="1"/>
</dbReference>
<keyword evidence="4" id="KW-0472">Membrane</keyword>
<evidence type="ECO:0000256" key="3">
    <source>
        <dbReference type="ARBA" id="ARBA00022475"/>
    </source>
</evidence>
<keyword evidence="8" id="KW-1185">Reference proteome</keyword>
<comment type="caution">
    <text evidence="7">The sequence shown here is derived from an EMBL/GenBank/DDBJ whole genome shotgun (WGS) entry which is preliminary data.</text>
</comment>
<dbReference type="InterPro" id="IPR001849">
    <property type="entry name" value="PH_domain"/>
</dbReference>
<organism evidence="7 8">
    <name type="scientific">Gryllus longicercus</name>
    <dbReference type="NCBI Taxonomy" id="2509291"/>
    <lineage>
        <taxon>Eukaryota</taxon>
        <taxon>Metazoa</taxon>
        <taxon>Ecdysozoa</taxon>
        <taxon>Arthropoda</taxon>
        <taxon>Hexapoda</taxon>
        <taxon>Insecta</taxon>
        <taxon>Pterygota</taxon>
        <taxon>Neoptera</taxon>
        <taxon>Polyneoptera</taxon>
        <taxon>Orthoptera</taxon>
        <taxon>Ensifera</taxon>
        <taxon>Gryllidea</taxon>
        <taxon>Grylloidea</taxon>
        <taxon>Gryllidae</taxon>
        <taxon>Gryllinae</taxon>
        <taxon>Gryllus</taxon>
    </lineage>
</organism>
<dbReference type="Gene3D" id="2.30.29.30">
    <property type="entry name" value="Pleckstrin-homology domain (PH domain)/Phosphotyrosine-binding domain (PTB)"/>
    <property type="match status" value="1"/>
</dbReference>
<dbReference type="SUPFAM" id="SSF48371">
    <property type="entry name" value="ARM repeat"/>
    <property type="match status" value="1"/>
</dbReference>
<evidence type="ECO:0000259" key="6">
    <source>
        <dbReference type="PROSITE" id="PS50003"/>
    </source>
</evidence>